<protein>
    <submittedName>
        <fullName evidence="2">Uncharacterized protein</fullName>
    </submittedName>
</protein>
<evidence type="ECO:0000256" key="1">
    <source>
        <dbReference type="SAM" id="MobiDB-lite"/>
    </source>
</evidence>
<dbReference type="AlphaFoldDB" id="A0A5E4EID1"/>
<feature type="compositionally biased region" description="Polar residues" evidence="1">
    <location>
        <begin position="15"/>
        <end position="25"/>
    </location>
</feature>
<feature type="region of interest" description="Disordered" evidence="1">
    <location>
        <begin position="1"/>
        <end position="33"/>
    </location>
</feature>
<dbReference type="Gramene" id="VVA14351">
    <property type="protein sequence ID" value="VVA14351"/>
    <property type="gene ID" value="Prudul26B021205"/>
</dbReference>
<evidence type="ECO:0000313" key="3">
    <source>
        <dbReference type="Proteomes" id="UP000327085"/>
    </source>
</evidence>
<organism evidence="2 3">
    <name type="scientific">Prunus dulcis</name>
    <name type="common">Almond</name>
    <name type="synonym">Amygdalus dulcis</name>
    <dbReference type="NCBI Taxonomy" id="3755"/>
    <lineage>
        <taxon>Eukaryota</taxon>
        <taxon>Viridiplantae</taxon>
        <taxon>Streptophyta</taxon>
        <taxon>Embryophyta</taxon>
        <taxon>Tracheophyta</taxon>
        <taxon>Spermatophyta</taxon>
        <taxon>Magnoliopsida</taxon>
        <taxon>eudicotyledons</taxon>
        <taxon>Gunneridae</taxon>
        <taxon>Pentapetalae</taxon>
        <taxon>rosids</taxon>
        <taxon>fabids</taxon>
        <taxon>Rosales</taxon>
        <taxon>Rosaceae</taxon>
        <taxon>Amygdaloideae</taxon>
        <taxon>Amygdaleae</taxon>
        <taxon>Prunus</taxon>
    </lineage>
</organism>
<reference evidence="3" key="1">
    <citation type="journal article" date="2020" name="Plant J.">
        <title>Transposons played a major role in the diversification between the closely related almond and peach genomes: results from the almond genome sequence.</title>
        <authorList>
            <person name="Alioto T."/>
            <person name="Alexiou K.G."/>
            <person name="Bardil A."/>
            <person name="Barteri F."/>
            <person name="Castanera R."/>
            <person name="Cruz F."/>
            <person name="Dhingra A."/>
            <person name="Duval H."/>
            <person name="Fernandez I Marti A."/>
            <person name="Frias L."/>
            <person name="Galan B."/>
            <person name="Garcia J.L."/>
            <person name="Howad W."/>
            <person name="Gomez-Garrido J."/>
            <person name="Gut M."/>
            <person name="Julca I."/>
            <person name="Morata J."/>
            <person name="Puigdomenech P."/>
            <person name="Ribeca P."/>
            <person name="Rubio Cabetas M.J."/>
            <person name="Vlasova A."/>
            <person name="Wirthensohn M."/>
            <person name="Garcia-Mas J."/>
            <person name="Gabaldon T."/>
            <person name="Casacuberta J.M."/>
            <person name="Arus P."/>
        </authorList>
    </citation>
    <scope>NUCLEOTIDE SEQUENCE [LARGE SCALE GENOMIC DNA]</scope>
    <source>
        <strain evidence="3">cv. Texas</strain>
    </source>
</reference>
<dbReference type="Proteomes" id="UP000327085">
    <property type="component" value="Chromosome 6"/>
</dbReference>
<dbReference type="EMBL" id="CABIKO010000010">
    <property type="protein sequence ID" value="VVA14351.1"/>
    <property type="molecule type" value="Genomic_DNA"/>
</dbReference>
<dbReference type="InParanoid" id="A0A5E4EID1"/>
<proteinExistence type="predicted"/>
<name>A0A5E4EID1_PRUDU</name>
<sequence length="82" mass="9557">MTPWGNSGFDCIKQQHLQPNASSQGGALERQDLECHIPRPTATRESKEPELLFDMTILMRLRFFRSFEIEPFPDFKETDREG</sequence>
<evidence type="ECO:0000313" key="2">
    <source>
        <dbReference type="EMBL" id="VVA14351.1"/>
    </source>
</evidence>
<gene>
    <name evidence="2" type="ORF">ALMOND_2B021205</name>
</gene>
<accession>A0A5E4EID1</accession>